<dbReference type="InterPro" id="IPR029476">
    <property type="entry name" value="DNase_NucA_NucB"/>
</dbReference>
<dbReference type="RefSeq" id="WP_067521957.1">
    <property type="nucleotide sequence ID" value="NZ_JABELX010000011.1"/>
</dbReference>
<keyword evidence="3" id="KW-1185">Reference proteome</keyword>
<feature type="domain" description="Deoxyribonuclease NucA/NucB" evidence="1">
    <location>
        <begin position="75"/>
        <end position="108"/>
    </location>
</feature>
<proteinExistence type="predicted"/>
<evidence type="ECO:0000259" key="1">
    <source>
        <dbReference type="Pfam" id="PF14040"/>
    </source>
</evidence>
<organism evidence="2 3">
    <name type="scientific">Nocardia uniformis</name>
    <dbReference type="NCBI Taxonomy" id="53432"/>
    <lineage>
        <taxon>Bacteria</taxon>
        <taxon>Bacillati</taxon>
        <taxon>Actinomycetota</taxon>
        <taxon>Actinomycetes</taxon>
        <taxon>Mycobacteriales</taxon>
        <taxon>Nocardiaceae</taxon>
        <taxon>Nocardia</taxon>
    </lineage>
</organism>
<dbReference type="EMBL" id="JABELX010000011">
    <property type="protein sequence ID" value="NNH73753.1"/>
    <property type="molecule type" value="Genomic_DNA"/>
</dbReference>
<name>A0A849C4V6_9NOCA</name>
<sequence length="180" mass="19226">MTTKAGVAPTVRCDAIGNRNTTGCIVSAAEPILDYSTRNIPELATHVRYAQASGLPGDPAGTSPLRRLADPVAQQTNRNISCNRVPRPRPTGQQCDEYPFAATYQGGGANGPARTYQGSCDVAQPAWVDTLATNPVPFKSSTGISMCLLSASQNQRAGGILTWFYTKNRVLDNDTFYVKG</sequence>
<accession>A0A849C4V6</accession>
<reference evidence="2 3" key="1">
    <citation type="submission" date="2020-05" db="EMBL/GenBank/DDBJ databases">
        <title>MicrobeNet Type strains.</title>
        <authorList>
            <person name="Nicholson A.C."/>
        </authorList>
    </citation>
    <scope>NUCLEOTIDE SEQUENCE [LARGE SCALE GENOMIC DNA]</scope>
    <source>
        <strain evidence="2 3">JCM 3224</strain>
    </source>
</reference>
<dbReference type="Pfam" id="PF14040">
    <property type="entry name" value="DNase_NucA_NucB"/>
    <property type="match status" value="1"/>
</dbReference>
<dbReference type="Proteomes" id="UP000586827">
    <property type="component" value="Unassembled WGS sequence"/>
</dbReference>
<evidence type="ECO:0000313" key="3">
    <source>
        <dbReference type="Proteomes" id="UP000586827"/>
    </source>
</evidence>
<evidence type="ECO:0000313" key="2">
    <source>
        <dbReference type="EMBL" id="NNH73753.1"/>
    </source>
</evidence>
<dbReference type="AlphaFoldDB" id="A0A849C4V6"/>
<protein>
    <recommendedName>
        <fullName evidence="1">Deoxyribonuclease NucA/NucB domain-containing protein</fullName>
    </recommendedName>
</protein>
<gene>
    <name evidence="2" type="ORF">HLB23_28520</name>
</gene>
<comment type="caution">
    <text evidence="2">The sequence shown here is derived from an EMBL/GenBank/DDBJ whole genome shotgun (WGS) entry which is preliminary data.</text>
</comment>